<evidence type="ECO:0000256" key="1">
    <source>
        <dbReference type="ARBA" id="ARBA00005614"/>
    </source>
</evidence>
<dbReference type="InterPro" id="IPR001792">
    <property type="entry name" value="Acylphosphatase-like_dom"/>
</dbReference>
<name>A0ABT3JS57_9XANT</name>
<evidence type="ECO:0000259" key="7">
    <source>
        <dbReference type="PROSITE" id="PS51160"/>
    </source>
</evidence>
<evidence type="ECO:0000256" key="2">
    <source>
        <dbReference type="ARBA" id="ARBA00012150"/>
    </source>
</evidence>
<feature type="domain" description="Acylphosphatase-like" evidence="7">
    <location>
        <begin position="3"/>
        <end position="88"/>
    </location>
</feature>
<proteinExistence type="inferred from homology"/>
<accession>A0ABT3JS57</accession>
<dbReference type="PROSITE" id="PS51160">
    <property type="entry name" value="ACYLPHOSPHATASE_3"/>
    <property type="match status" value="1"/>
</dbReference>
<comment type="similarity">
    <text evidence="1 6">Belongs to the acylphosphatase family.</text>
</comment>
<dbReference type="SUPFAM" id="SSF54975">
    <property type="entry name" value="Acylphosphatase/BLUF domain-like"/>
    <property type="match status" value="1"/>
</dbReference>
<evidence type="ECO:0000256" key="3">
    <source>
        <dbReference type="ARBA" id="ARBA00015991"/>
    </source>
</evidence>
<dbReference type="Proteomes" id="UP001209922">
    <property type="component" value="Unassembled WGS sequence"/>
</dbReference>
<evidence type="ECO:0000313" key="9">
    <source>
        <dbReference type="Proteomes" id="UP001209922"/>
    </source>
</evidence>
<comment type="catalytic activity">
    <reaction evidence="4 5">
        <text>an acyl phosphate + H2O = a carboxylate + phosphate + H(+)</text>
        <dbReference type="Rhea" id="RHEA:14965"/>
        <dbReference type="ChEBI" id="CHEBI:15377"/>
        <dbReference type="ChEBI" id="CHEBI:15378"/>
        <dbReference type="ChEBI" id="CHEBI:29067"/>
        <dbReference type="ChEBI" id="CHEBI:43474"/>
        <dbReference type="ChEBI" id="CHEBI:59918"/>
        <dbReference type="EC" id="3.6.1.7"/>
    </reaction>
</comment>
<dbReference type="Gene3D" id="3.30.70.100">
    <property type="match status" value="1"/>
</dbReference>
<dbReference type="EMBL" id="JAPCHY010000002">
    <property type="protein sequence ID" value="MCW4471318.1"/>
    <property type="molecule type" value="Genomic_DNA"/>
</dbReference>
<feature type="active site" evidence="5">
    <location>
        <position position="36"/>
    </location>
</feature>
<dbReference type="InterPro" id="IPR036046">
    <property type="entry name" value="Acylphosphatase-like_dom_sf"/>
</dbReference>
<dbReference type="PROSITE" id="PS00150">
    <property type="entry name" value="ACYLPHOSPHATASE_1"/>
    <property type="match status" value="1"/>
</dbReference>
<dbReference type="Pfam" id="PF00708">
    <property type="entry name" value="Acylphosphatase"/>
    <property type="match status" value="1"/>
</dbReference>
<comment type="caution">
    <text evidence="8">The sequence shown here is derived from an EMBL/GenBank/DDBJ whole genome shotgun (WGS) entry which is preliminary data.</text>
</comment>
<dbReference type="PANTHER" id="PTHR47268:SF4">
    <property type="entry name" value="ACYLPHOSPHATASE"/>
    <property type="match status" value="1"/>
</dbReference>
<sequence length="88" mass="9107">MAAVRFRVAGRVQGVYFRAATRERAQALGLSGSAVNLADGRVEVIASGDPAAIAALAQWLRHGPPAARVDALEQADWPQPVAGGFVVG</sequence>
<dbReference type="InterPro" id="IPR017968">
    <property type="entry name" value="Acylphosphatase_CS"/>
</dbReference>
<dbReference type="InterPro" id="IPR020456">
    <property type="entry name" value="Acylphosphatase"/>
</dbReference>
<dbReference type="RefSeq" id="WP_265126278.1">
    <property type="nucleotide sequence ID" value="NZ_JAPCHY010000002.1"/>
</dbReference>
<evidence type="ECO:0000256" key="5">
    <source>
        <dbReference type="PROSITE-ProRule" id="PRU00520"/>
    </source>
</evidence>
<evidence type="ECO:0000256" key="4">
    <source>
        <dbReference type="ARBA" id="ARBA00047645"/>
    </source>
</evidence>
<dbReference type="EC" id="3.6.1.7" evidence="2 5"/>
<evidence type="ECO:0000256" key="6">
    <source>
        <dbReference type="RuleBase" id="RU004168"/>
    </source>
</evidence>
<keyword evidence="9" id="KW-1185">Reference proteome</keyword>
<feature type="active site" evidence="5">
    <location>
        <position position="18"/>
    </location>
</feature>
<keyword evidence="5" id="KW-0378">Hydrolase</keyword>
<organism evidence="8 9">
    <name type="scientific">Xanthomonas chitinilytica</name>
    <dbReference type="NCBI Taxonomy" id="2989819"/>
    <lineage>
        <taxon>Bacteria</taxon>
        <taxon>Pseudomonadati</taxon>
        <taxon>Pseudomonadota</taxon>
        <taxon>Gammaproteobacteria</taxon>
        <taxon>Lysobacterales</taxon>
        <taxon>Lysobacteraceae</taxon>
        <taxon>Xanthomonas</taxon>
    </lineage>
</organism>
<gene>
    <name evidence="8" type="ORF">OK345_02220</name>
</gene>
<reference evidence="8 9" key="1">
    <citation type="submission" date="2022-10" db="EMBL/GenBank/DDBJ databases">
        <title>Xanthomonas sp. H13-6.</title>
        <authorList>
            <person name="Liu X."/>
            <person name="Deng Z."/>
            <person name="Jiang Y."/>
            <person name="Yu T."/>
            <person name="Ai J."/>
        </authorList>
    </citation>
    <scope>NUCLEOTIDE SEQUENCE [LARGE SCALE GENOMIC DNA]</scope>
    <source>
        <strain evidence="8 9">H13-6</strain>
    </source>
</reference>
<protein>
    <recommendedName>
        <fullName evidence="3 5">acylphosphatase</fullName>
        <ecNumber evidence="2 5">3.6.1.7</ecNumber>
    </recommendedName>
</protein>
<evidence type="ECO:0000313" key="8">
    <source>
        <dbReference type="EMBL" id="MCW4471318.1"/>
    </source>
</evidence>
<dbReference type="PANTHER" id="PTHR47268">
    <property type="entry name" value="ACYLPHOSPHATASE"/>
    <property type="match status" value="1"/>
</dbReference>